<organism evidence="4 5">
    <name type="scientific">Helicobacter anseris</name>
    <dbReference type="NCBI Taxonomy" id="375926"/>
    <lineage>
        <taxon>Bacteria</taxon>
        <taxon>Pseudomonadati</taxon>
        <taxon>Campylobacterota</taxon>
        <taxon>Epsilonproteobacteria</taxon>
        <taxon>Campylobacterales</taxon>
        <taxon>Helicobacteraceae</taxon>
        <taxon>Helicobacter</taxon>
    </lineage>
</organism>
<name>A0A3D8J3V8_9HELI</name>
<proteinExistence type="predicted"/>
<dbReference type="Proteomes" id="UP000256695">
    <property type="component" value="Unassembled WGS sequence"/>
</dbReference>
<gene>
    <name evidence="4" type="ORF">CQA57_07410</name>
</gene>
<evidence type="ECO:0000259" key="3">
    <source>
        <dbReference type="Pfam" id="PF17130"/>
    </source>
</evidence>
<evidence type="ECO:0000259" key="2">
    <source>
        <dbReference type="Pfam" id="PF17129"/>
    </source>
</evidence>
<accession>A0A3D8J3V8</accession>
<dbReference type="Pfam" id="PF17130">
    <property type="entry name" value="Peptidase_M99_m"/>
    <property type="match status" value="1"/>
</dbReference>
<dbReference type="InterPro" id="IPR031489">
    <property type="entry name" value="Peptidase_M99"/>
</dbReference>
<reference evidence="4 5" key="1">
    <citation type="submission" date="2018-04" db="EMBL/GenBank/DDBJ databases">
        <title>Novel Campyloabacter and Helicobacter Species and Strains.</title>
        <authorList>
            <person name="Mannion A.J."/>
            <person name="Shen Z."/>
            <person name="Fox J.G."/>
        </authorList>
    </citation>
    <scope>NUCLEOTIDE SEQUENCE [LARGE SCALE GENOMIC DNA]</scope>
    <source>
        <strain evidence="4 5">MIT 04-9362</strain>
    </source>
</reference>
<dbReference type="Pfam" id="PF17033">
    <property type="entry name" value="Peptidase_M99"/>
    <property type="match status" value="1"/>
</dbReference>
<dbReference type="AlphaFoldDB" id="A0A3D8J3V8"/>
<sequence>MPVLDFEVVKKETGNSPTLLLIGGIQGDEPGGFNATNIFLKNYQILKGNVWVVPVLNKHSMLLNHRGIYEDMNRKFAALPKTDPEYDVIEHIKSLIVNPEVDAILHLHDGSGFYRPTYVNANMNPDRWGACSIIDQEYLADSKFPNLGVIADNTISYINKHLIKPEHKYHKRDTKTAKGDIEMEKALTFFAVKNKKSAFANEASKNLSLEERVYYHLLAIEGIMQELGIQYERKFKLSPQNIYHLINDAKLNIEIEDNIRLPIYGLKSELNFFPLPKKSIQSIKVTGDSYLMGLSPRDNQQIFVKYGNKLATKLNPQYFDFDHSLKQVKIKVDGKIQEFKIGSIIDVKKSFEIIPLEDYRANIIGFVLPKDNAKKPNEVGVEITLNMCQSRFSIDKKEKIYRIEFYKGELFSGMVLIRFQ</sequence>
<dbReference type="InterPro" id="IPR033397">
    <property type="entry name" value="Metallo_peptidase_C"/>
</dbReference>
<dbReference type="SUPFAM" id="SSF53187">
    <property type="entry name" value="Zn-dependent exopeptidases"/>
    <property type="match status" value="1"/>
</dbReference>
<dbReference type="CDD" id="cd06243">
    <property type="entry name" value="M14_CP_Csd4-like"/>
    <property type="match status" value="1"/>
</dbReference>
<feature type="domain" description="Metallo-carboxypeptidase C-terminal" evidence="2">
    <location>
        <begin position="321"/>
        <end position="420"/>
    </location>
</feature>
<evidence type="ECO:0000313" key="4">
    <source>
        <dbReference type="EMBL" id="RDU71916.1"/>
    </source>
</evidence>
<feature type="domain" description="D,L-carboxypeptidase peptidase" evidence="1">
    <location>
        <begin position="13"/>
        <end position="247"/>
    </location>
</feature>
<keyword evidence="5" id="KW-1185">Reference proteome</keyword>
<evidence type="ECO:0000259" key="1">
    <source>
        <dbReference type="Pfam" id="PF17033"/>
    </source>
</evidence>
<dbReference type="Gene3D" id="3.40.630.10">
    <property type="entry name" value="Zn peptidases"/>
    <property type="match status" value="1"/>
</dbReference>
<comment type="caution">
    <text evidence="4">The sequence shown here is derived from an EMBL/GenBank/DDBJ whole genome shotgun (WGS) entry which is preliminary data.</text>
</comment>
<dbReference type="OrthoDB" id="10830at2"/>
<dbReference type="InterPro" id="IPR033398">
    <property type="entry name" value="Beta-barrel_M99"/>
</dbReference>
<protein>
    <submittedName>
        <fullName evidence="4">Purine-nucleoside phosphorylase</fullName>
    </submittedName>
</protein>
<dbReference type="EMBL" id="NXLX01000024">
    <property type="protein sequence ID" value="RDU71916.1"/>
    <property type="molecule type" value="Genomic_DNA"/>
</dbReference>
<dbReference type="Pfam" id="PF17129">
    <property type="entry name" value="Peptidase_M99_C"/>
    <property type="match status" value="1"/>
</dbReference>
<feature type="domain" description="Carboxypeptidase M99 beta-barrel" evidence="3">
    <location>
        <begin position="248"/>
        <end position="320"/>
    </location>
</feature>
<evidence type="ECO:0000313" key="5">
    <source>
        <dbReference type="Proteomes" id="UP000256695"/>
    </source>
</evidence>